<accession>A0A6A5U5B2</accession>
<reference evidence="2" key="1">
    <citation type="journal article" date="2020" name="Stud. Mycol.">
        <title>101 Dothideomycetes genomes: a test case for predicting lifestyles and emergence of pathogens.</title>
        <authorList>
            <person name="Haridas S."/>
            <person name="Albert R."/>
            <person name="Binder M."/>
            <person name="Bloem J."/>
            <person name="Labutti K."/>
            <person name="Salamov A."/>
            <person name="Andreopoulos B."/>
            <person name="Baker S."/>
            <person name="Barry K."/>
            <person name="Bills G."/>
            <person name="Bluhm B."/>
            <person name="Cannon C."/>
            <person name="Castanera R."/>
            <person name="Culley D."/>
            <person name="Daum C."/>
            <person name="Ezra D."/>
            <person name="Gonzalez J."/>
            <person name="Henrissat B."/>
            <person name="Kuo A."/>
            <person name="Liang C."/>
            <person name="Lipzen A."/>
            <person name="Lutzoni F."/>
            <person name="Magnuson J."/>
            <person name="Mondo S."/>
            <person name="Nolan M."/>
            <person name="Ohm R."/>
            <person name="Pangilinan J."/>
            <person name="Park H.-J."/>
            <person name="Ramirez L."/>
            <person name="Alfaro M."/>
            <person name="Sun H."/>
            <person name="Tritt A."/>
            <person name="Yoshinaga Y."/>
            <person name="Zwiers L.-H."/>
            <person name="Turgeon B."/>
            <person name="Goodwin S."/>
            <person name="Spatafora J."/>
            <person name="Crous P."/>
            <person name="Grigoriev I."/>
        </authorList>
    </citation>
    <scope>NUCLEOTIDE SEQUENCE</scope>
    <source>
        <strain evidence="2">CBS 675.92</strain>
    </source>
</reference>
<name>A0A6A5U5B2_9PLEO</name>
<evidence type="ECO:0000313" key="3">
    <source>
        <dbReference type="Proteomes" id="UP000800035"/>
    </source>
</evidence>
<dbReference type="AlphaFoldDB" id="A0A6A5U5B2"/>
<keyword evidence="3" id="KW-1185">Reference proteome</keyword>
<evidence type="ECO:0000313" key="2">
    <source>
        <dbReference type="EMBL" id="KAF1960025.1"/>
    </source>
</evidence>
<protein>
    <submittedName>
        <fullName evidence="2">Uncharacterized protein</fullName>
    </submittedName>
</protein>
<feature type="compositionally biased region" description="Basic and acidic residues" evidence="1">
    <location>
        <begin position="59"/>
        <end position="69"/>
    </location>
</feature>
<feature type="region of interest" description="Disordered" evidence="1">
    <location>
        <begin position="1"/>
        <end position="120"/>
    </location>
</feature>
<dbReference type="Proteomes" id="UP000800035">
    <property type="component" value="Unassembled WGS sequence"/>
</dbReference>
<organism evidence="2 3">
    <name type="scientific">Byssothecium circinans</name>
    <dbReference type="NCBI Taxonomy" id="147558"/>
    <lineage>
        <taxon>Eukaryota</taxon>
        <taxon>Fungi</taxon>
        <taxon>Dikarya</taxon>
        <taxon>Ascomycota</taxon>
        <taxon>Pezizomycotina</taxon>
        <taxon>Dothideomycetes</taxon>
        <taxon>Pleosporomycetidae</taxon>
        <taxon>Pleosporales</taxon>
        <taxon>Massarineae</taxon>
        <taxon>Massarinaceae</taxon>
        <taxon>Byssothecium</taxon>
    </lineage>
</organism>
<proteinExistence type="predicted"/>
<feature type="compositionally biased region" description="Low complexity" evidence="1">
    <location>
        <begin position="78"/>
        <end position="94"/>
    </location>
</feature>
<feature type="compositionally biased region" description="Pro residues" evidence="1">
    <location>
        <begin position="99"/>
        <end position="115"/>
    </location>
</feature>
<gene>
    <name evidence="2" type="ORF">CC80DRAFT_590359</name>
</gene>
<dbReference type="EMBL" id="ML976983">
    <property type="protein sequence ID" value="KAF1960025.1"/>
    <property type="molecule type" value="Genomic_DNA"/>
</dbReference>
<sequence length="283" mass="31575">MVRGEQDDNFNDLEEEENTESNFGTSVALEHQWNSAFFPRHDTPIPDLTPPPPIADLKTSPRQDLHLQDNEDPTNDADPVSPSSSDLSSVPSDLTARGPPSPAPSSIPTPTPTPSAFPSTERPRLANILATLEYAPPSPLTIKPWKAKPTTFTIHNLPLPLPHPQLTPLQNQQIHQTLYNKDLTRLVSIYPTLPTIPRAVAALGAWEYEHFGRTLKMQKRVAGMRKLQRVMVRGIWRFRVQGQNVEGVGHVLDEFPLDGAGETVGWAVRRYEDWVRQGEREGG</sequence>
<evidence type="ECO:0000256" key="1">
    <source>
        <dbReference type="SAM" id="MobiDB-lite"/>
    </source>
</evidence>
<dbReference type="OrthoDB" id="3801045at2759"/>
<feature type="compositionally biased region" description="Acidic residues" evidence="1">
    <location>
        <begin position="7"/>
        <end position="19"/>
    </location>
</feature>